<name>A0A2A2JWV3_9BILA</name>
<accession>A0A2A2JWV3</accession>
<evidence type="ECO:0000256" key="1">
    <source>
        <dbReference type="SAM" id="MobiDB-lite"/>
    </source>
</evidence>
<gene>
    <name evidence="2" type="ORF">WR25_19900</name>
</gene>
<feature type="compositionally biased region" description="Polar residues" evidence="1">
    <location>
        <begin position="36"/>
        <end position="51"/>
    </location>
</feature>
<reference evidence="2 3" key="1">
    <citation type="journal article" date="2017" name="Curr. Biol.">
        <title>Genome architecture and evolution of a unichromosomal asexual nematode.</title>
        <authorList>
            <person name="Fradin H."/>
            <person name="Zegar C."/>
            <person name="Gutwein M."/>
            <person name="Lucas J."/>
            <person name="Kovtun M."/>
            <person name="Corcoran D."/>
            <person name="Baugh L.R."/>
            <person name="Kiontke K."/>
            <person name="Gunsalus K."/>
            <person name="Fitch D.H."/>
            <person name="Piano F."/>
        </authorList>
    </citation>
    <scope>NUCLEOTIDE SEQUENCE [LARGE SCALE GENOMIC DNA]</scope>
    <source>
        <strain evidence="2">PF1309</strain>
    </source>
</reference>
<proteinExistence type="predicted"/>
<dbReference type="EMBL" id="LIAE01010163">
    <property type="protein sequence ID" value="PAV66090.1"/>
    <property type="molecule type" value="Genomic_DNA"/>
</dbReference>
<organism evidence="2 3">
    <name type="scientific">Diploscapter pachys</name>
    <dbReference type="NCBI Taxonomy" id="2018661"/>
    <lineage>
        <taxon>Eukaryota</taxon>
        <taxon>Metazoa</taxon>
        <taxon>Ecdysozoa</taxon>
        <taxon>Nematoda</taxon>
        <taxon>Chromadorea</taxon>
        <taxon>Rhabditida</taxon>
        <taxon>Rhabditina</taxon>
        <taxon>Rhabditomorpha</taxon>
        <taxon>Rhabditoidea</taxon>
        <taxon>Rhabditidae</taxon>
        <taxon>Diploscapter</taxon>
    </lineage>
</organism>
<evidence type="ECO:0000313" key="3">
    <source>
        <dbReference type="Proteomes" id="UP000218231"/>
    </source>
</evidence>
<evidence type="ECO:0000313" key="2">
    <source>
        <dbReference type="EMBL" id="PAV66090.1"/>
    </source>
</evidence>
<dbReference type="AlphaFoldDB" id="A0A2A2JWV3"/>
<comment type="caution">
    <text evidence="2">The sequence shown here is derived from an EMBL/GenBank/DDBJ whole genome shotgun (WGS) entry which is preliminary data.</text>
</comment>
<dbReference type="Proteomes" id="UP000218231">
    <property type="component" value="Unassembled WGS sequence"/>
</dbReference>
<keyword evidence="3" id="KW-1185">Reference proteome</keyword>
<sequence>METSSIRNQKRVGFFRILFRQIVTLIIIRRRQQTDNPIGSKRNSVSSNASGDSFAVPKVGNAPSDHLTVNSRKRRFGTSRLSSIWRSDRDRDLLYSDEEATSVFDPNEDLSDYKLGISS</sequence>
<protein>
    <submittedName>
        <fullName evidence="2">Uncharacterized protein</fullName>
    </submittedName>
</protein>
<feature type="region of interest" description="Disordered" evidence="1">
    <location>
        <begin position="36"/>
        <end position="71"/>
    </location>
</feature>